<sequence>MGEYFVGYLLAVTTAAFGSVIALQLPDVISGNFESATNNTVAVKAMHLALMTMLMSAIAWITTLFLTCIPFVLGVVVAVRLQLQSWLYWVSGAILTMLALIPVLMRVPDTATEDAGPLMSTSERFMGALPLALIVGFAGLVYYLYLARCRQRRLDQDIS</sequence>
<keyword evidence="1" id="KW-1133">Transmembrane helix</keyword>
<name>A0ABQ2PI20_9NEIS</name>
<dbReference type="Proteomes" id="UP000621859">
    <property type="component" value="Unassembled WGS sequence"/>
</dbReference>
<protein>
    <recommendedName>
        <fullName evidence="4">DUF2269 domain-containing protein</fullName>
    </recommendedName>
</protein>
<feature type="transmembrane region" description="Helical" evidence="1">
    <location>
        <begin position="46"/>
        <end position="79"/>
    </location>
</feature>
<keyword evidence="1" id="KW-0812">Transmembrane</keyword>
<gene>
    <name evidence="2" type="ORF">GCM10010971_10760</name>
</gene>
<comment type="caution">
    <text evidence="2">The sequence shown here is derived from an EMBL/GenBank/DDBJ whole genome shotgun (WGS) entry which is preliminary data.</text>
</comment>
<feature type="transmembrane region" description="Helical" evidence="1">
    <location>
        <begin position="125"/>
        <end position="146"/>
    </location>
</feature>
<evidence type="ECO:0000313" key="3">
    <source>
        <dbReference type="Proteomes" id="UP000621859"/>
    </source>
</evidence>
<accession>A0ABQ2PI20</accession>
<keyword evidence="3" id="KW-1185">Reference proteome</keyword>
<feature type="transmembrane region" description="Helical" evidence="1">
    <location>
        <begin position="86"/>
        <end position="105"/>
    </location>
</feature>
<reference evidence="3" key="1">
    <citation type="journal article" date="2019" name="Int. J. Syst. Evol. Microbiol.">
        <title>The Global Catalogue of Microorganisms (GCM) 10K type strain sequencing project: providing services to taxonomists for standard genome sequencing and annotation.</title>
        <authorList>
            <consortium name="The Broad Institute Genomics Platform"/>
            <consortium name="The Broad Institute Genome Sequencing Center for Infectious Disease"/>
            <person name="Wu L."/>
            <person name="Ma J."/>
        </authorList>
    </citation>
    <scope>NUCLEOTIDE SEQUENCE [LARGE SCALE GENOMIC DNA]</scope>
    <source>
        <strain evidence="3">CGMCC 1.8860</strain>
    </source>
</reference>
<keyword evidence="1" id="KW-0472">Membrane</keyword>
<organism evidence="2 3">
    <name type="scientific">Silvimonas amylolytica</name>
    <dbReference type="NCBI Taxonomy" id="449663"/>
    <lineage>
        <taxon>Bacteria</taxon>
        <taxon>Pseudomonadati</taxon>
        <taxon>Pseudomonadota</taxon>
        <taxon>Betaproteobacteria</taxon>
        <taxon>Neisseriales</taxon>
        <taxon>Chitinibacteraceae</taxon>
        <taxon>Silvimonas</taxon>
    </lineage>
</organism>
<dbReference type="EMBL" id="BMLY01000001">
    <property type="protein sequence ID" value="GGP25257.1"/>
    <property type="molecule type" value="Genomic_DNA"/>
</dbReference>
<evidence type="ECO:0000313" key="2">
    <source>
        <dbReference type="EMBL" id="GGP25257.1"/>
    </source>
</evidence>
<proteinExistence type="predicted"/>
<evidence type="ECO:0008006" key="4">
    <source>
        <dbReference type="Google" id="ProtNLM"/>
    </source>
</evidence>
<evidence type="ECO:0000256" key="1">
    <source>
        <dbReference type="SAM" id="Phobius"/>
    </source>
</evidence>